<reference evidence="2 3" key="1">
    <citation type="submission" date="2017-04" db="EMBL/GenBank/DDBJ databases">
        <authorList>
            <person name="Afonso C.L."/>
            <person name="Miller P.J."/>
            <person name="Scott M.A."/>
            <person name="Spackman E."/>
            <person name="Goraichik I."/>
            <person name="Dimitrov K.M."/>
            <person name="Suarez D.L."/>
            <person name="Swayne D.E."/>
        </authorList>
    </citation>
    <scope>NUCLEOTIDE SEQUENCE [LARGE SCALE GENOMIC DNA]</scope>
    <source>
        <strain evidence="3">XA(T)</strain>
        <plasmid evidence="3">Plasmid unnamed2</plasmid>
    </source>
</reference>
<dbReference type="EMBL" id="CP020717">
    <property type="protein sequence ID" value="ARJ07771.1"/>
    <property type="molecule type" value="Genomic_DNA"/>
</dbReference>
<keyword evidence="1" id="KW-0472">Membrane</keyword>
<keyword evidence="1" id="KW-1133">Transmembrane helix</keyword>
<keyword evidence="2" id="KW-0614">Plasmid</keyword>
<accession>A0A1X9LUS7</accession>
<gene>
    <name evidence="2" type="ORF">B5808_20480</name>
</gene>
<dbReference type="KEGG" id="cphy:B5808_20480"/>
<name>A0A1X9LUS7_9MICO</name>
<evidence type="ECO:0000313" key="2">
    <source>
        <dbReference type="EMBL" id="ARJ07771.1"/>
    </source>
</evidence>
<dbReference type="Proteomes" id="UP000192775">
    <property type="component" value="Plasmid unnamed2"/>
</dbReference>
<evidence type="ECO:0000256" key="1">
    <source>
        <dbReference type="SAM" id="Phobius"/>
    </source>
</evidence>
<sequence>MSAGTQTTVCESCHAPIRRAHARFCTSCGAAIDAPDISDLTIPRRVARDLIGDLRQPAPAPAEPSAPVIVVEAEDIDDVVVSPPIQLDADEPASAAEDGLIDVQPLPAAAPQLRVLDLPGRVAPGKELVLRPSRALARRVLPVRPFRRRGPLVAAAAGVGGLALIAAVVWGVTGLLTGPSTTTGPAPAAAAAVPLTGWSAAPVWSWSGAADDVVLSAGGSRVGILGDGEATVLDSSGVTVTTETATDAAEFLPVSVGGVSGLVLLDGSTLTSWIGDAAPVQAQLPDGATVILRAGALIAGAEGWVTAQLLTLDGLVTYTSPRAGTVPIGVTADDGMVWASSRGEALVGSPVGTVARTIPISAPAQGVTLSGWLAATGDTIFTTWSTPAGPAVVATSATSGALHGQAAGTDLVWSQDFTQAASGAAVFDAATGAVSTPGAGFTATTGFGSGFYGASGTRPAVLEDGTVVVSDQTPPSTPTGLTSSGDLVLAKGDSVTAYPHR</sequence>
<organism evidence="2 3">
    <name type="scientific">Cnuibacter physcomitrellae</name>
    <dbReference type="NCBI Taxonomy" id="1619308"/>
    <lineage>
        <taxon>Bacteria</taxon>
        <taxon>Bacillati</taxon>
        <taxon>Actinomycetota</taxon>
        <taxon>Actinomycetes</taxon>
        <taxon>Micrococcales</taxon>
        <taxon>Microbacteriaceae</taxon>
        <taxon>Cnuibacter</taxon>
    </lineage>
</organism>
<protein>
    <submittedName>
        <fullName evidence="2">Uncharacterized protein</fullName>
    </submittedName>
</protein>
<keyword evidence="1" id="KW-0812">Transmembrane</keyword>
<keyword evidence="3" id="KW-1185">Reference proteome</keyword>
<evidence type="ECO:0000313" key="3">
    <source>
        <dbReference type="Proteomes" id="UP000192775"/>
    </source>
</evidence>
<dbReference type="AlphaFoldDB" id="A0A1X9LUS7"/>
<proteinExistence type="predicted"/>
<geneLocation type="plasmid" evidence="2">
    <name>unnamed2</name>
</geneLocation>
<feature type="transmembrane region" description="Helical" evidence="1">
    <location>
        <begin position="152"/>
        <end position="172"/>
    </location>
</feature>